<dbReference type="AlphaFoldDB" id="A0A5N5T1G2"/>
<protein>
    <submittedName>
        <fullName evidence="1">Uncharacterized protein</fullName>
    </submittedName>
</protein>
<name>A0A5N5T1G2_9CRUS</name>
<evidence type="ECO:0000313" key="2">
    <source>
        <dbReference type="Proteomes" id="UP000326759"/>
    </source>
</evidence>
<sequence>MEEPMSLCFHPKQQIVIVSNLID</sequence>
<gene>
    <name evidence="1" type="ORF">Anas_03827</name>
</gene>
<proteinExistence type="predicted"/>
<accession>A0A5N5T1G2</accession>
<organism evidence="1 2">
    <name type="scientific">Armadillidium nasatum</name>
    <dbReference type="NCBI Taxonomy" id="96803"/>
    <lineage>
        <taxon>Eukaryota</taxon>
        <taxon>Metazoa</taxon>
        <taxon>Ecdysozoa</taxon>
        <taxon>Arthropoda</taxon>
        <taxon>Crustacea</taxon>
        <taxon>Multicrustacea</taxon>
        <taxon>Malacostraca</taxon>
        <taxon>Eumalacostraca</taxon>
        <taxon>Peracarida</taxon>
        <taxon>Isopoda</taxon>
        <taxon>Oniscidea</taxon>
        <taxon>Crinocheta</taxon>
        <taxon>Armadillidiidae</taxon>
        <taxon>Armadillidium</taxon>
    </lineage>
</organism>
<dbReference type="EMBL" id="SEYY01014425">
    <property type="protein sequence ID" value="KAB7500303.1"/>
    <property type="molecule type" value="Genomic_DNA"/>
</dbReference>
<dbReference type="Proteomes" id="UP000326759">
    <property type="component" value="Unassembled WGS sequence"/>
</dbReference>
<evidence type="ECO:0000313" key="1">
    <source>
        <dbReference type="EMBL" id="KAB7500303.1"/>
    </source>
</evidence>
<comment type="caution">
    <text evidence="1">The sequence shown here is derived from an EMBL/GenBank/DDBJ whole genome shotgun (WGS) entry which is preliminary data.</text>
</comment>
<keyword evidence="2" id="KW-1185">Reference proteome</keyword>
<reference evidence="1 2" key="1">
    <citation type="journal article" date="2019" name="PLoS Biol.">
        <title>Sex chromosomes control vertical transmission of feminizing Wolbachia symbionts in an isopod.</title>
        <authorList>
            <person name="Becking T."/>
            <person name="Chebbi M.A."/>
            <person name="Giraud I."/>
            <person name="Moumen B."/>
            <person name="Laverre T."/>
            <person name="Caubet Y."/>
            <person name="Peccoud J."/>
            <person name="Gilbert C."/>
            <person name="Cordaux R."/>
        </authorList>
    </citation>
    <scope>NUCLEOTIDE SEQUENCE [LARGE SCALE GENOMIC DNA]</scope>
    <source>
        <strain evidence="1">ANa2</strain>
        <tissue evidence="1">Whole body excluding digestive tract and cuticle</tissue>
    </source>
</reference>